<keyword evidence="2" id="KW-1185">Reference proteome</keyword>
<reference evidence="2" key="1">
    <citation type="journal article" date="2013" name="Nature">
        <title>Draft genome of the wheat A-genome progenitor Triticum urartu.</title>
        <authorList>
            <person name="Ling H.Q."/>
            <person name="Zhao S."/>
            <person name="Liu D."/>
            <person name="Wang J."/>
            <person name="Sun H."/>
            <person name="Zhang C."/>
            <person name="Fan H."/>
            <person name="Li D."/>
            <person name="Dong L."/>
            <person name="Tao Y."/>
            <person name="Gao C."/>
            <person name="Wu H."/>
            <person name="Li Y."/>
            <person name="Cui Y."/>
            <person name="Guo X."/>
            <person name="Zheng S."/>
            <person name="Wang B."/>
            <person name="Yu K."/>
            <person name="Liang Q."/>
            <person name="Yang W."/>
            <person name="Lou X."/>
            <person name="Chen J."/>
            <person name="Feng M."/>
            <person name="Jian J."/>
            <person name="Zhang X."/>
            <person name="Luo G."/>
            <person name="Jiang Y."/>
            <person name="Liu J."/>
            <person name="Wang Z."/>
            <person name="Sha Y."/>
            <person name="Zhang B."/>
            <person name="Wu H."/>
            <person name="Tang D."/>
            <person name="Shen Q."/>
            <person name="Xue P."/>
            <person name="Zou S."/>
            <person name="Wang X."/>
            <person name="Liu X."/>
            <person name="Wang F."/>
            <person name="Yang Y."/>
            <person name="An X."/>
            <person name="Dong Z."/>
            <person name="Zhang K."/>
            <person name="Zhang X."/>
            <person name="Luo M.C."/>
            <person name="Dvorak J."/>
            <person name="Tong Y."/>
            <person name="Wang J."/>
            <person name="Yang H."/>
            <person name="Li Z."/>
            <person name="Wang D."/>
            <person name="Zhang A."/>
            <person name="Wang J."/>
        </authorList>
    </citation>
    <scope>NUCLEOTIDE SEQUENCE</scope>
    <source>
        <strain evidence="2">cv. G1812</strain>
    </source>
</reference>
<evidence type="ECO:0000313" key="1">
    <source>
        <dbReference type="EnsemblPlants" id="TuG1812S0001912800.01.T01.s_cds19707"/>
    </source>
</evidence>
<dbReference type="Proteomes" id="UP000015106">
    <property type="component" value="Unassembled WGS sequence"/>
</dbReference>
<dbReference type="AlphaFoldDB" id="A0A8R7RAK9"/>
<dbReference type="EnsemblPlants" id="TuG1812S0001912800.01.T01">
    <property type="protein sequence ID" value="TuG1812S0001912800.01.T01.s_cds19707"/>
    <property type="gene ID" value="TuG1812S0001912800.01"/>
</dbReference>
<evidence type="ECO:0000313" key="2">
    <source>
        <dbReference type="Proteomes" id="UP000015106"/>
    </source>
</evidence>
<organism evidence="1 2">
    <name type="scientific">Triticum urartu</name>
    <name type="common">Red wild einkorn</name>
    <name type="synonym">Crithodium urartu</name>
    <dbReference type="NCBI Taxonomy" id="4572"/>
    <lineage>
        <taxon>Eukaryota</taxon>
        <taxon>Viridiplantae</taxon>
        <taxon>Streptophyta</taxon>
        <taxon>Embryophyta</taxon>
        <taxon>Tracheophyta</taxon>
        <taxon>Spermatophyta</taxon>
        <taxon>Magnoliopsida</taxon>
        <taxon>Liliopsida</taxon>
        <taxon>Poales</taxon>
        <taxon>Poaceae</taxon>
        <taxon>BOP clade</taxon>
        <taxon>Pooideae</taxon>
        <taxon>Triticodae</taxon>
        <taxon>Triticeae</taxon>
        <taxon>Triticinae</taxon>
        <taxon>Triticum</taxon>
    </lineage>
</organism>
<protein>
    <submittedName>
        <fullName evidence="1">Uncharacterized protein</fullName>
    </submittedName>
</protein>
<sequence length="103" mass="11317">MFSHLIAFQQEAGRMWRKRATSITVSMAMATSMGGMSKDRRLVPTPKSGVAARSNINLETTSCMSNGVPMLAMWVNNGRRPFSILSWQQATILATNRGLPSTL</sequence>
<name>A0A8R7RAK9_TRIUA</name>
<reference evidence="1" key="2">
    <citation type="submission" date="2022-06" db="UniProtKB">
        <authorList>
            <consortium name="EnsemblPlants"/>
        </authorList>
    </citation>
    <scope>IDENTIFICATION</scope>
</reference>
<proteinExistence type="predicted"/>
<accession>A0A8R7RAK9</accession>
<dbReference type="Gramene" id="TuG1812S0001912800.01.T01">
    <property type="protein sequence ID" value="TuG1812S0001912800.01.T01.s_cds19707"/>
    <property type="gene ID" value="TuG1812S0001912800.01"/>
</dbReference>